<evidence type="ECO:0000313" key="3">
    <source>
        <dbReference type="Proteomes" id="UP000271889"/>
    </source>
</evidence>
<feature type="region of interest" description="Disordered" evidence="1">
    <location>
        <begin position="1"/>
        <end position="37"/>
    </location>
</feature>
<evidence type="ECO:0000256" key="1">
    <source>
        <dbReference type="SAM" id="MobiDB-lite"/>
    </source>
</evidence>
<dbReference type="AlphaFoldDB" id="A0A3P7NJ25"/>
<name>A0A3P7NJ25_CYLGO</name>
<proteinExistence type="predicted"/>
<reference evidence="2 3" key="1">
    <citation type="submission" date="2018-11" db="EMBL/GenBank/DDBJ databases">
        <authorList>
            <consortium name="Pathogen Informatics"/>
        </authorList>
    </citation>
    <scope>NUCLEOTIDE SEQUENCE [LARGE SCALE GENOMIC DNA]</scope>
</reference>
<keyword evidence="3" id="KW-1185">Reference proteome</keyword>
<feature type="non-terminal residue" evidence="2">
    <location>
        <position position="37"/>
    </location>
</feature>
<dbReference type="EMBL" id="UYRV01127232">
    <property type="protein sequence ID" value="VDN35598.1"/>
    <property type="molecule type" value="Genomic_DNA"/>
</dbReference>
<protein>
    <submittedName>
        <fullName evidence="2">Uncharacterized protein</fullName>
    </submittedName>
</protein>
<sequence>MEGTTTTEAVVRTETTTKKTTTEGFVKDLPVTDAPTD</sequence>
<accession>A0A3P7NJ25</accession>
<feature type="compositionally biased region" description="Low complexity" evidence="1">
    <location>
        <begin position="1"/>
        <end position="14"/>
    </location>
</feature>
<gene>
    <name evidence="2" type="ORF">CGOC_LOCUS12969</name>
</gene>
<organism evidence="2 3">
    <name type="scientific">Cylicostephanus goldi</name>
    <name type="common">Nematode worm</name>
    <dbReference type="NCBI Taxonomy" id="71465"/>
    <lineage>
        <taxon>Eukaryota</taxon>
        <taxon>Metazoa</taxon>
        <taxon>Ecdysozoa</taxon>
        <taxon>Nematoda</taxon>
        <taxon>Chromadorea</taxon>
        <taxon>Rhabditida</taxon>
        <taxon>Rhabditina</taxon>
        <taxon>Rhabditomorpha</taxon>
        <taxon>Strongyloidea</taxon>
        <taxon>Strongylidae</taxon>
        <taxon>Cylicostephanus</taxon>
    </lineage>
</organism>
<evidence type="ECO:0000313" key="2">
    <source>
        <dbReference type="EMBL" id="VDN35598.1"/>
    </source>
</evidence>
<dbReference type="Proteomes" id="UP000271889">
    <property type="component" value="Unassembled WGS sequence"/>
</dbReference>